<dbReference type="AlphaFoldDB" id="A0A2K3LVY8"/>
<name>A0A2K3LVY8_TRIPR</name>
<reference evidence="2 3" key="2">
    <citation type="journal article" date="2017" name="Front. Plant Sci.">
        <title>Gene Classification and Mining of Molecular Markers Useful in Red Clover (Trifolium pratense) Breeding.</title>
        <authorList>
            <person name="Istvanek J."/>
            <person name="Dluhosova J."/>
            <person name="Dluhos P."/>
            <person name="Patkova L."/>
            <person name="Nedelnik J."/>
            <person name="Repkova J."/>
        </authorList>
    </citation>
    <scope>NUCLEOTIDE SEQUENCE [LARGE SCALE GENOMIC DNA]</scope>
    <source>
        <strain evidence="3">cv. Tatra</strain>
        <tissue evidence="2">Young leaves</tissue>
    </source>
</reference>
<reference evidence="2 3" key="1">
    <citation type="journal article" date="2014" name="Am. J. Bot.">
        <title>Genome assembly and annotation for red clover (Trifolium pratense; Fabaceae).</title>
        <authorList>
            <person name="Istvanek J."/>
            <person name="Jaros M."/>
            <person name="Krenek A."/>
            <person name="Repkova J."/>
        </authorList>
    </citation>
    <scope>NUCLEOTIDE SEQUENCE [LARGE SCALE GENOMIC DNA]</scope>
    <source>
        <strain evidence="3">cv. Tatra</strain>
        <tissue evidence="2">Young leaves</tissue>
    </source>
</reference>
<proteinExistence type="predicted"/>
<dbReference type="EMBL" id="ASHM01042514">
    <property type="protein sequence ID" value="PNX82683.1"/>
    <property type="molecule type" value="Genomic_DNA"/>
</dbReference>
<evidence type="ECO:0000313" key="3">
    <source>
        <dbReference type="Proteomes" id="UP000236291"/>
    </source>
</evidence>
<evidence type="ECO:0000313" key="1">
    <source>
        <dbReference type="EMBL" id="PNX78576.1"/>
    </source>
</evidence>
<dbReference type="InterPro" id="IPR036392">
    <property type="entry name" value="PLAT/LH2_dom_sf"/>
</dbReference>
<dbReference type="SUPFAM" id="SSF49723">
    <property type="entry name" value="Lipase/lipooxygenase domain (PLAT/LH2 domain)"/>
    <property type="match status" value="1"/>
</dbReference>
<protein>
    <submittedName>
        <fullName evidence="2">Seed lipoxygenase</fullName>
    </submittedName>
</protein>
<sequence>MFGIFDKGQKIKGTVVLMPKNVLDFNAITSIGKGGVLDAAGSLIGGVTSVVGQVVDTATAFLGRNVSMQLISATKTDGSSDLNQTINNV</sequence>
<gene>
    <name evidence="1" type="ORF">L195_g034554</name>
    <name evidence="2" type="ORF">L195_g038716</name>
</gene>
<dbReference type="Gene3D" id="2.60.60.20">
    <property type="entry name" value="PLAT/LH2 domain"/>
    <property type="match status" value="1"/>
</dbReference>
<dbReference type="Proteomes" id="UP000236291">
    <property type="component" value="Unassembled WGS sequence"/>
</dbReference>
<comment type="caution">
    <text evidence="2">The sequence shown here is derived from an EMBL/GenBank/DDBJ whole genome shotgun (WGS) entry which is preliminary data.</text>
</comment>
<evidence type="ECO:0000313" key="2">
    <source>
        <dbReference type="EMBL" id="PNX82683.1"/>
    </source>
</evidence>
<dbReference type="EMBL" id="ASHM01034367">
    <property type="protein sequence ID" value="PNX78576.1"/>
    <property type="molecule type" value="Genomic_DNA"/>
</dbReference>
<organism evidence="2 3">
    <name type="scientific">Trifolium pratense</name>
    <name type="common">Red clover</name>
    <dbReference type="NCBI Taxonomy" id="57577"/>
    <lineage>
        <taxon>Eukaryota</taxon>
        <taxon>Viridiplantae</taxon>
        <taxon>Streptophyta</taxon>
        <taxon>Embryophyta</taxon>
        <taxon>Tracheophyta</taxon>
        <taxon>Spermatophyta</taxon>
        <taxon>Magnoliopsida</taxon>
        <taxon>eudicotyledons</taxon>
        <taxon>Gunneridae</taxon>
        <taxon>Pentapetalae</taxon>
        <taxon>rosids</taxon>
        <taxon>fabids</taxon>
        <taxon>Fabales</taxon>
        <taxon>Fabaceae</taxon>
        <taxon>Papilionoideae</taxon>
        <taxon>50 kb inversion clade</taxon>
        <taxon>NPAAA clade</taxon>
        <taxon>Hologalegina</taxon>
        <taxon>IRL clade</taxon>
        <taxon>Trifolieae</taxon>
        <taxon>Trifolium</taxon>
    </lineage>
</organism>
<dbReference type="ExpressionAtlas" id="A0A2K3LVY8">
    <property type="expression patterns" value="baseline"/>
</dbReference>
<accession>A0A2K3LVY8</accession>